<sequence length="114" mass="12864">MPSDFHWLLTSSYYEKQKPGGGDSAVTERSSRISGRQTRPSDPLKHLDMYRNIICKCFPQDARCLDTSLAAGINGRGHMHLPCTCMTLVTLPPYMGDLSFQPDRRILFVERACV</sequence>
<protein>
    <submittedName>
        <fullName evidence="2">Uncharacterized protein</fullName>
    </submittedName>
</protein>
<gene>
    <name evidence="2" type="ORF">H920_00359</name>
</gene>
<organism evidence="2 3">
    <name type="scientific">Fukomys damarensis</name>
    <name type="common">Damaraland mole rat</name>
    <name type="synonym">Cryptomys damarensis</name>
    <dbReference type="NCBI Taxonomy" id="885580"/>
    <lineage>
        <taxon>Eukaryota</taxon>
        <taxon>Metazoa</taxon>
        <taxon>Chordata</taxon>
        <taxon>Craniata</taxon>
        <taxon>Vertebrata</taxon>
        <taxon>Euteleostomi</taxon>
        <taxon>Mammalia</taxon>
        <taxon>Eutheria</taxon>
        <taxon>Euarchontoglires</taxon>
        <taxon>Glires</taxon>
        <taxon>Rodentia</taxon>
        <taxon>Hystricomorpha</taxon>
        <taxon>Bathyergidae</taxon>
        <taxon>Fukomys</taxon>
    </lineage>
</organism>
<keyword evidence="3" id="KW-1185">Reference proteome</keyword>
<evidence type="ECO:0000256" key="1">
    <source>
        <dbReference type="SAM" id="MobiDB-lite"/>
    </source>
</evidence>
<proteinExistence type="predicted"/>
<dbReference type="Proteomes" id="UP000028990">
    <property type="component" value="Unassembled WGS sequence"/>
</dbReference>
<evidence type="ECO:0000313" key="3">
    <source>
        <dbReference type="Proteomes" id="UP000028990"/>
    </source>
</evidence>
<evidence type="ECO:0000313" key="2">
    <source>
        <dbReference type="EMBL" id="KFO38246.1"/>
    </source>
</evidence>
<accession>A0A091ER82</accession>
<feature type="region of interest" description="Disordered" evidence="1">
    <location>
        <begin position="16"/>
        <end position="41"/>
    </location>
</feature>
<reference evidence="2 3" key="1">
    <citation type="submission" date="2013-11" db="EMBL/GenBank/DDBJ databases">
        <title>The Damaraland mole rat (Fukomys damarensis) genome and evolution of African mole rats.</title>
        <authorList>
            <person name="Gladyshev V.N."/>
            <person name="Fang X."/>
        </authorList>
    </citation>
    <scope>NUCLEOTIDE SEQUENCE [LARGE SCALE GENOMIC DNA]</scope>
    <source>
        <tissue evidence="2">Liver</tissue>
    </source>
</reference>
<dbReference type="EMBL" id="KN120575">
    <property type="protein sequence ID" value="KFO38246.1"/>
    <property type="molecule type" value="Genomic_DNA"/>
</dbReference>
<name>A0A091ER82_FUKDA</name>
<dbReference type="AlphaFoldDB" id="A0A091ER82"/>